<evidence type="ECO:0000313" key="2">
    <source>
        <dbReference type="EMBL" id="KAA6386357.1"/>
    </source>
</evidence>
<gene>
    <name evidence="2" type="ORF">EZS28_018114</name>
</gene>
<dbReference type="EMBL" id="SNRW01004843">
    <property type="protein sequence ID" value="KAA6386357.1"/>
    <property type="molecule type" value="Genomic_DNA"/>
</dbReference>
<protein>
    <submittedName>
        <fullName evidence="2">Uncharacterized protein</fullName>
    </submittedName>
</protein>
<evidence type="ECO:0000256" key="1">
    <source>
        <dbReference type="SAM" id="MobiDB-lite"/>
    </source>
</evidence>
<feature type="compositionally biased region" description="Basic residues" evidence="1">
    <location>
        <begin position="158"/>
        <end position="169"/>
    </location>
</feature>
<accession>A0A5J4VUP3</accession>
<dbReference type="Proteomes" id="UP000324800">
    <property type="component" value="Unassembled WGS sequence"/>
</dbReference>
<name>A0A5J4VUP3_9EUKA</name>
<sequence>MGSTFGLLDQRRTYGAQFVFKQQISSPWESIVTLQSSSSTQDPFESNNIRRDVINMIDEEKREIFTKLNFKNTRIDLQDPNLELKIQMLSKQPRIEPHEAVHESSQLGKQFIGIIKDVVAVSQDIDEPLAPKTKVKLRRSRSQNSSISNNHQDEPYSPHHHHKRRKRACRSISSSISSSRSISAHTHEFKDEIQLMKFLIEATGVDKRKLKSGNVQPRQHQLHDAETRRWRRGNIWPTSKPGLHSPAVGIHALVELAKAISTIECFQINALYAYQTGESAKLYIMDAYLLTLTAGASFKVIREAANPSGWKRNHVRNHHSNNISRETQLELEHEAKLYASTKSFGSCNYRNGNFHKK</sequence>
<dbReference type="AlphaFoldDB" id="A0A5J4VUP3"/>
<feature type="region of interest" description="Disordered" evidence="1">
    <location>
        <begin position="132"/>
        <end position="183"/>
    </location>
</feature>
<organism evidence="2 3">
    <name type="scientific">Streblomastix strix</name>
    <dbReference type="NCBI Taxonomy" id="222440"/>
    <lineage>
        <taxon>Eukaryota</taxon>
        <taxon>Metamonada</taxon>
        <taxon>Preaxostyla</taxon>
        <taxon>Oxymonadida</taxon>
        <taxon>Streblomastigidae</taxon>
        <taxon>Streblomastix</taxon>
    </lineage>
</organism>
<comment type="caution">
    <text evidence="2">The sequence shown here is derived from an EMBL/GenBank/DDBJ whole genome shotgun (WGS) entry which is preliminary data.</text>
</comment>
<feature type="compositionally biased region" description="Low complexity" evidence="1">
    <location>
        <begin position="170"/>
        <end position="183"/>
    </location>
</feature>
<reference evidence="2 3" key="1">
    <citation type="submission" date="2019-03" db="EMBL/GenBank/DDBJ databases">
        <title>Single cell metagenomics reveals metabolic interactions within the superorganism composed of flagellate Streblomastix strix and complex community of Bacteroidetes bacteria on its surface.</title>
        <authorList>
            <person name="Treitli S.C."/>
            <person name="Kolisko M."/>
            <person name="Husnik F."/>
            <person name="Keeling P."/>
            <person name="Hampl V."/>
        </authorList>
    </citation>
    <scope>NUCLEOTIDE SEQUENCE [LARGE SCALE GENOMIC DNA]</scope>
    <source>
        <strain evidence="2">ST1C</strain>
    </source>
</reference>
<proteinExistence type="predicted"/>
<feature type="non-terminal residue" evidence="2">
    <location>
        <position position="357"/>
    </location>
</feature>
<evidence type="ECO:0000313" key="3">
    <source>
        <dbReference type="Proteomes" id="UP000324800"/>
    </source>
</evidence>